<protein>
    <submittedName>
        <fullName evidence="2">Uncharacterized protein</fullName>
    </submittedName>
</protein>
<name>A0A6A6DN83_9PEZI</name>
<evidence type="ECO:0000313" key="3">
    <source>
        <dbReference type="Proteomes" id="UP000800200"/>
    </source>
</evidence>
<feature type="region of interest" description="Disordered" evidence="1">
    <location>
        <begin position="30"/>
        <end position="78"/>
    </location>
</feature>
<keyword evidence="3" id="KW-1185">Reference proteome</keyword>
<dbReference type="EMBL" id="ML994655">
    <property type="protein sequence ID" value="KAF2180951.1"/>
    <property type="molecule type" value="Genomic_DNA"/>
</dbReference>
<evidence type="ECO:0000313" key="2">
    <source>
        <dbReference type="EMBL" id="KAF2180951.1"/>
    </source>
</evidence>
<dbReference type="Proteomes" id="UP000800200">
    <property type="component" value="Unassembled WGS sequence"/>
</dbReference>
<sequence>MTCTTSAVRSLDPSIPFPLLCIHRVIQIQKPPSGRPQHNLTPTRTPTHSLPSPSRSSKLHSYTPTQHPNTIQPTNTTFSNWVSETDNAQIISQAKFAE</sequence>
<feature type="compositionally biased region" description="Polar residues" evidence="1">
    <location>
        <begin position="36"/>
        <end position="78"/>
    </location>
</feature>
<dbReference type="AlphaFoldDB" id="A0A6A6DN83"/>
<gene>
    <name evidence="2" type="ORF">K469DRAFT_714150</name>
</gene>
<proteinExistence type="predicted"/>
<evidence type="ECO:0000256" key="1">
    <source>
        <dbReference type="SAM" id="MobiDB-lite"/>
    </source>
</evidence>
<reference evidence="2" key="1">
    <citation type="journal article" date="2020" name="Stud. Mycol.">
        <title>101 Dothideomycetes genomes: a test case for predicting lifestyles and emergence of pathogens.</title>
        <authorList>
            <person name="Haridas S."/>
            <person name="Albert R."/>
            <person name="Binder M."/>
            <person name="Bloem J."/>
            <person name="Labutti K."/>
            <person name="Salamov A."/>
            <person name="Andreopoulos B."/>
            <person name="Baker S."/>
            <person name="Barry K."/>
            <person name="Bills G."/>
            <person name="Bluhm B."/>
            <person name="Cannon C."/>
            <person name="Castanera R."/>
            <person name="Culley D."/>
            <person name="Daum C."/>
            <person name="Ezra D."/>
            <person name="Gonzalez J."/>
            <person name="Henrissat B."/>
            <person name="Kuo A."/>
            <person name="Liang C."/>
            <person name="Lipzen A."/>
            <person name="Lutzoni F."/>
            <person name="Magnuson J."/>
            <person name="Mondo S."/>
            <person name="Nolan M."/>
            <person name="Ohm R."/>
            <person name="Pangilinan J."/>
            <person name="Park H.-J."/>
            <person name="Ramirez L."/>
            <person name="Alfaro M."/>
            <person name="Sun H."/>
            <person name="Tritt A."/>
            <person name="Yoshinaga Y."/>
            <person name="Zwiers L.-H."/>
            <person name="Turgeon B."/>
            <person name="Goodwin S."/>
            <person name="Spatafora J."/>
            <person name="Crous P."/>
            <person name="Grigoriev I."/>
        </authorList>
    </citation>
    <scope>NUCLEOTIDE SEQUENCE</scope>
    <source>
        <strain evidence="2">CBS 207.26</strain>
    </source>
</reference>
<accession>A0A6A6DN83</accession>
<organism evidence="2 3">
    <name type="scientific">Zopfia rhizophila CBS 207.26</name>
    <dbReference type="NCBI Taxonomy" id="1314779"/>
    <lineage>
        <taxon>Eukaryota</taxon>
        <taxon>Fungi</taxon>
        <taxon>Dikarya</taxon>
        <taxon>Ascomycota</taxon>
        <taxon>Pezizomycotina</taxon>
        <taxon>Dothideomycetes</taxon>
        <taxon>Dothideomycetes incertae sedis</taxon>
        <taxon>Zopfiaceae</taxon>
        <taxon>Zopfia</taxon>
    </lineage>
</organism>